<organism evidence="1 2">
    <name type="scientific">Armatimonas rosea</name>
    <dbReference type="NCBI Taxonomy" id="685828"/>
    <lineage>
        <taxon>Bacteria</taxon>
        <taxon>Bacillati</taxon>
        <taxon>Armatimonadota</taxon>
        <taxon>Armatimonadia</taxon>
        <taxon>Armatimonadales</taxon>
        <taxon>Armatimonadaceae</taxon>
        <taxon>Armatimonas</taxon>
    </lineage>
</organism>
<evidence type="ECO:0000313" key="1">
    <source>
        <dbReference type="EMBL" id="MBB6049246.1"/>
    </source>
</evidence>
<dbReference type="RefSeq" id="WP_184192858.1">
    <property type="nucleotide sequence ID" value="NZ_JACHGW010000001.1"/>
</dbReference>
<reference evidence="1 2" key="1">
    <citation type="submission" date="2020-08" db="EMBL/GenBank/DDBJ databases">
        <title>Genomic Encyclopedia of Type Strains, Phase IV (KMG-IV): sequencing the most valuable type-strain genomes for metagenomic binning, comparative biology and taxonomic classification.</title>
        <authorList>
            <person name="Goeker M."/>
        </authorList>
    </citation>
    <scope>NUCLEOTIDE SEQUENCE [LARGE SCALE GENOMIC DNA]</scope>
    <source>
        <strain evidence="1 2">DSM 23562</strain>
    </source>
</reference>
<comment type="caution">
    <text evidence="1">The sequence shown here is derived from an EMBL/GenBank/DDBJ whole genome shotgun (WGS) entry which is preliminary data.</text>
</comment>
<evidence type="ECO:0000313" key="2">
    <source>
        <dbReference type="Proteomes" id="UP000520814"/>
    </source>
</evidence>
<gene>
    <name evidence="1" type="ORF">HNQ39_001008</name>
</gene>
<dbReference type="AlphaFoldDB" id="A0A7W9W5N5"/>
<protein>
    <submittedName>
        <fullName evidence="1">Uncharacterized protein</fullName>
    </submittedName>
</protein>
<sequence>MPRPQPSRTPSLFCEKAYNAAVLAEAVNYFVALGERRAATELAQLAPQAFDPKTPLEVRVARGFERHDRVGWVLRILFLPKKAYPLREPRYGGLSLPTLTMPPARWPLYPVVASGSSYFVLSEGYMLGGSPEDPLKYLRYCQTEGRFRTQPVPVPTREQALQDVLAVRQSEAWKDSAPGRRYTMHEGAVYDYLKAQADSIPT</sequence>
<keyword evidence="2" id="KW-1185">Reference proteome</keyword>
<accession>A0A7W9W5N5</accession>
<dbReference type="EMBL" id="JACHGW010000001">
    <property type="protein sequence ID" value="MBB6049246.1"/>
    <property type="molecule type" value="Genomic_DNA"/>
</dbReference>
<proteinExistence type="predicted"/>
<name>A0A7W9W5N5_ARMRO</name>
<dbReference type="Proteomes" id="UP000520814">
    <property type="component" value="Unassembled WGS sequence"/>
</dbReference>